<evidence type="ECO:0000313" key="7">
    <source>
        <dbReference type="Proteomes" id="UP000012073"/>
    </source>
</evidence>
<dbReference type="InterPro" id="IPR022796">
    <property type="entry name" value="Chloroa_b-bind"/>
</dbReference>
<feature type="binding site" evidence="5">
    <location>
        <position position="76"/>
    </location>
    <ligand>
        <name>chlorophyll a</name>
        <dbReference type="ChEBI" id="CHEBI:58416"/>
        <label>1</label>
    </ligand>
</feature>
<dbReference type="Pfam" id="PF00504">
    <property type="entry name" value="Chloroa_b-bind"/>
    <property type="match status" value="1"/>
</dbReference>
<keyword evidence="3" id="KW-0602">Photosynthesis</keyword>
<organism evidence="6 7">
    <name type="scientific">Chondrus crispus</name>
    <name type="common">Carrageen Irish moss</name>
    <name type="synonym">Polymorpha crispa</name>
    <dbReference type="NCBI Taxonomy" id="2769"/>
    <lineage>
        <taxon>Eukaryota</taxon>
        <taxon>Rhodophyta</taxon>
        <taxon>Florideophyceae</taxon>
        <taxon>Rhodymeniophycidae</taxon>
        <taxon>Gigartinales</taxon>
        <taxon>Gigartinaceae</taxon>
        <taxon>Chondrus</taxon>
    </lineage>
</organism>
<evidence type="ECO:0000256" key="4">
    <source>
        <dbReference type="ARBA" id="ARBA00022640"/>
    </source>
</evidence>
<dbReference type="EMBL" id="HG002073">
    <property type="protein sequence ID" value="CDF39790.1"/>
    <property type="molecule type" value="Genomic_DNA"/>
</dbReference>
<dbReference type="InterPro" id="IPR001344">
    <property type="entry name" value="Chloro_AB-bd_pln"/>
</dbReference>
<dbReference type="GO" id="GO:0016020">
    <property type="term" value="C:membrane"/>
    <property type="evidence" value="ECO:0007669"/>
    <property type="project" value="InterPro"/>
</dbReference>
<evidence type="ECO:0000313" key="6">
    <source>
        <dbReference type="EMBL" id="CDF39790.1"/>
    </source>
</evidence>
<dbReference type="PhylomeDB" id="R7QQX2"/>
<feature type="binding site" evidence="5">
    <location>
        <position position="168"/>
    </location>
    <ligand>
        <name>chlorophyll b</name>
        <dbReference type="ChEBI" id="CHEBI:61721"/>
        <label>4</label>
    </ligand>
</feature>
<dbReference type="STRING" id="2769.R7QQX2"/>
<dbReference type="KEGG" id="ccp:CHC_T00009105001"/>
<reference evidence="7" key="1">
    <citation type="journal article" date="2013" name="Proc. Natl. Acad. Sci. U.S.A.">
        <title>Genome structure and metabolic features in the red seaweed Chondrus crispus shed light on evolution of the Archaeplastida.</title>
        <authorList>
            <person name="Collen J."/>
            <person name="Porcel B."/>
            <person name="Carre W."/>
            <person name="Ball S.G."/>
            <person name="Chaparro C."/>
            <person name="Tonon T."/>
            <person name="Barbeyron T."/>
            <person name="Michel G."/>
            <person name="Noel B."/>
            <person name="Valentin K."/>
            <person name="Elias M."/>
            <person name="Artiguenave F."/>
            <person name="Arun A."/>
            <person name="Aury J.M."/>
            <person name="Barbosa-Neto J.F."/>
            <person name="Bothwell J.H."/>
            <person name="Bouget F.Y."/>
            <person name="Brillet L."/>
            <person name="Cabello-Hurtado F."/>
            <person name="Capella-Gutierrez S."/>
            <person name="Charrier B."/>
            <person name="Cladiere L."/>
            <person name="Cock J.M."/>
            <person name="Coelho S.M."/>
            <person name="Colleoni C."/>
            <person name="Czjzek M."/>
            <person name="Da Silva C."/>
            <person name="Delage L."/>
            <person name="Denoeud F."/>
            <person name="Deschamps P."/>
            <person name="Dittami S.M."/>
            <person name="Gabaldon T."/>
            <person name="Gachon C.M."/>
            <person name="Groisillier A."/>
            <person name="Herve C."/>
            <person name="Jabbari K."/>
            <person name="Katinka M."/>
            <person name="Kloareg B."/>
            <person name="Kowalczyk N."/>
            <person name="Labadie K."/>
            <person name="Leblanc C."/>
            <person name="Lopez P.J."/>
            <person name="McLachlan D.H."/>
            <person name="Meslet-Cladiere L."/>
            <person name="Moustafa A."/>
            <person name="Nehr Z."/>
            <person name="Nyvall Collen P."/>
            <person name="Panaud O."/>
            <person name="Partensky F."/>
            <person name="Poulain J."/>
            <person name="Rensing S.A."/>
            <person name="Rousvoal S."/>
            <person name="Samson G."/>
            <person name="Symeonidi A."/>
            <person name="Weissenbach J."/>
            <person name="Zambounis A."/>
            <person name="Wincker P."/>
            <person name="Boyen C."/>
        </authorList>
    </citation>
    <scope>NUCLEOTIDE SEQUENCE [LARGE SCALE GENOMIC DNA]</scope>
    <source>
        <strain evidence="7">cv. Stackhouse</strain>
    </source>
</reference>
<dbReference type="GO" id="GO:0016168">
    <property type="term" value="F:chlorophyll binding"/>
    <property type="evidence" value="ECO:0007669"/>
    <property type="project" value="UniProtKB-KW"/>
</dbReference>
<keyword evidence="2" id="KW-0150">Chloroplast</keyword>
<dbReference type="PANTHER" id="PTHR21649">
    <property type="entry name" value="CHLOROPHYLL A/B BINDING PROTEIN"/>
    <property type="match status" value="1"/>
</dbReference>
<evidence type="ECO:0000256" key="3">
    <source>
        <dbReference type="ARBA" id="ARBA00022531"/>
    </source>
</evidence>
<feature type="binding site" evidence="5">
    <location>
        <position position="170"/>
    </location>
    <ligand>
        <name>chlorophyll a</name>
        <dbReference type="ChEBI" id="CHEBI:58416"/>
        <label>1</label>
    </ligand>
</feature>
<sequence length="199" mass="21274">MFAFVSSFTAFRPSFSAAALSAPSTSARPAVTMVASRAIPFLEAPSKLDGSRIGDSGFDPLYLSDYLDQDYAAAGELKNGRVAMLATVGMLVQEFVHLPNPMFAEANPIKAIYAVPVEGWVQILVAITIIELATFKKTYESGADLGFDPLGMGSKGNMEELKLKELKNGRLAMLASIGFIFQTITTGKPIIAQLTTLGQ</sequence>
<keyword evidence="5" id="KW-0148">Chlorophyll</keyword>
<evidence type="ECO:0000256" key="2">
    <source>
        <dbReference type="ARBA" id="ARBA00022528"/>
    </source>
</evidence>
<dbReference type="RefSeq" id="XP_005710084.1">
    <property type="nucleotide sequence ID" value="XM_005710027.1"/>
</dbReference>
<dbReference type="Gene3D" id="1.10.3460.10">
    <property type="entry name" value="Chlorophyll a/b binding protein domain"/>
    <property type="match status" value="1"/>
</dbReference>
<evidence type="ECO:0000256" key="5">
    <source>
        <dbReference type="PIRSR" id="PIRSR601344-1"/>
    </source>
</evidence>
<keyword evidence="7" id="KW-1185">Reference proteome</keyword>
<dbReference type="GO" id="GO:0009765">
    <property type="term" value="P:photosynthesis, light harvesting"/>
    <property type="evidence" value="ECO:0007669"/>
    <property type="project" value="InterPro"/>
</dbReference>
<feature type="binding site" evidence="5">
    <location>
        <position position="165"/>
    </location>
    <ligand>
        <name>chlorophyll a</name>
        <dbReference type="ChEBI" id="CHEBI:58416"/>
        <label>1</label>
    </ligand>
</feature>
<comment type="subcellular location">
    <subcellularLocation>
        <location evidence="1">Plastid</location>
        <location evidence="1">Chloroplast</location>
    </subcellularLocation>
</comment>
<proteinExistence type="predicted"/>
<name>R7QQX2_CHOCR</name>
<dbReference type="GeneID" id="17317800"/>
<feature type="binding site" description="axial binding residue" evidence="5">
    <location>
        <position position="81"/>
    </location>
    <ligand>
        <name>chlorophyll b</name>
        <dbReference type="ChEBI" id="CHEBI:61721"/>
        <label>1</label>
    </ligand>
    <ligandPart>
        <name>Mg</name>
        <dbReference type="ChEBI" id="CHEBI:25107"/>
    </ligandPart>
</feature>
<dbReference type="OMA" id="EQEIVHC"/>
<dbReference type="OrthoDB" id="423598at2759"/>
<dbReference type="Proteomes" id="UP000012073">
    <property type="component" value="Unassembled WGS sequence"/>
</dbReference>
<dbReference type="AlphaFoldDB" id="R7QQX2"/>
<keyword evidence="4" id="KW-0934">Plastid</keyword>
<dbReference type="SUPFAM" id="SSF103511">
    <property type="entry name" value="Chlorophyll a-b binding protein"/>
    <property type="match status" value="1"/>
</dbReference>
<feature type="binding site" evidence="5">
    <location>
        <position position="182"/>
    </location>
    <ligand>
        <name>chlorophyll a</name>
        <dbReference type="ChEBI" id="CHEBI:58416"/>
        <label>1</label>
    </ligand>
</feature>
<feature type="binding site" evidence="5">
    <location>
        <position position="140"/>
    </location>
    <ligand>
        <name>chlorophyll a</name>
        <dbReference type="ChEBI" id="CHEBI:58416"/>
        <label>3</label>
    </ligand>
</feature>
<feature type="binding site" evidence="5">
    <location>
        <position position="64"/>
    </location>
    <ligand>
        <name>chlorophyll a</name>
        <dbReference type="ChEBI" id="CHEBI:58416"/>
        <label>1</label>
    </ligand>
</feature>
<accession>R7QQX2</accession>
<gene>
    <name evidence="6" type="ORF">CHC_T00009105001</name>
</gene>
<evidence type="ECO:0000256" key="1">
    <source>
        <dbReference type="ARBA" id="ARBA00004229"/>
    </source>
</evidence>
<protein>
    <submittedName>
        <fullName evidence="6">Light-harvesting complex I polypeptide</fullName>
    </submittedName>
</protein>
<feature type="binding site" evidence="5">
    <location>
        <position position="164"/>
    </location>
    <ligand>
        <name>chlorophyll a</name>
        <dbReference type="ChEBI" id="CHEBI:58416"/>
        <label>1</label>
    </ligand>
</feature>
<keyword evidence="5" id="KW-0157">Chromophore</keyword>
<dbReference type="GO" id="GO:0009507">
    <property type="term" value="C:chloroplast"/>
    <property type="evidence" value="ECO:0007669"/>
    <property type="project" value="UniProtKB-SubCell"/>
</dbReference>
<dbReference type="Gramene" id="CDF39790">
    <property type="protein sequence ID" value="CDF39790"/>
    <property type="gene ID" value="CHC_T00009105001"/>
</dbReference>